<sequence length="120" mass="13330">MLPPLNSHSISAGKISCGLILHVGETDRARKVKLSSRPASLPQKAVVHILPVDSKRSTTSTVILLDVSNPEHLKIWPHVFLRCQNKDQNHEILEKLGSPIYDFKSYSDDRQIGQVAEALV</sequence>
<dbReference type="GO" id="GO:0005840">
    <property type="term" value="C:ribosome"/>
    <property type="evidence" value="ECO:0007669"/>
    <property type="project" value="UniProtKB-KW"/>
</dbReference>
<protein>
    <submittedName>
        <fullName evidence="1">30S ribosomal protein S14 type Z</fullName>
    </submittedName>
</protein>
<evidence type="ECO:0000313" key="1">
    <source>
        <dbReference type="EMBL" id="KAI2665693.1"/>
    </source>
</evidence>
<gene>
    <name evidence="1" type="ORF">H4Q32_022777</name>
</gene>
<keyword evidence="2" id="KW-1185">Reference proteome</keyword>
<reference evidence="1 2" key="1">
    <citation type="submission" date="2022-01" db="EMBL/GenBank/DDBJ databases">
        <title>A high-quality chromosome-level genome assembly of rohu carp, Labeo rohita.</title>
        <authorList>
            <person name="Arick M.A. II"/>
            <person name="Hsu C.-Y."/>
            <person name="Magbanua Z."/>
            <person name="Pechanova O."/>
            <person name="Grover C."/>
            <person name="Miller E."/>
            <person name="Thrash A."/>
            <person name="Ezzel L."/>
            <person name="Alam S."/>
            <person name="Benzie J."/>
            <person name="Hamilton M."/>
            <person name="Karsi A."/>
            <person name="Lawrence M.L."/>
            <person name="Peterson D.G."/>
        </authorList>
    </citation>
    <scope>NUCLEOTIDE SEQUENCE [LARGE SCALE GENOMIC DNA]</scope>
    <source>
        <strain evidence="2">BAU-BD-2019</strain>
        <tissue evidence="1">Blood</tissue>
    </source>
</reference>
<accession>A0ABQ8MS80</accession>
<keyword evidence="1" id="KW-0689">Ribosomal protein</keyword>
<comment type="caution">
    <text evidence="1">The sequence shown here is derived from an EMBL/GenBank/DDBJ whole genome shotgun (WGS) entry which is preliminary data.</text>
</comment>
<evidence type="ECO:0000313" key="2">
    <source>
        <dbReference type="Proteomes" id="UP000830375"/>
    </source>
</evidence>
<keyword evidence="1" id="KW-0687">Ribonucleoprotein</keyword>
<proteinExistence type="predicted"/>
<dbReference type="Proteomes" id="UP000830375">
    <property type="component" value="Unassembled WGS sequence"/>
</dbReference>
<dbReference type="EMBL" id="JACTAM010000004">
    <property type="protein sequence ID" value="KAI2665693.1"/>
    <property type="molecule type" value="Genomic_DNA"/>
</dbReference>
<name>A0ABQ8MS80_LABRO</name>
<organism evidence="1 2">
    <name type="scientific">Labeo rohita</name>
    <name type="common">Indian major carp</name>
    <name type="synonym">Cyprinus rohita</name>
    <dbReference type="NCBI Taxonomy" id="84645"/>
    <lineage>
        <taxon>Eukaryota</taxon>
        <taxon>Metazoa</taxon>
        <taxon>Chordata</taxon>
        <taxon>Craniata</taxon>
        <taxon>Vertebrata</taxon>
        <taxon>Euteleostomi</taxon>
        <taxon>Actinopterygii</taxon>
        <taxon>Neopterygii</taxon>
        <taxon>Teleostei</taxon>
        <taxon>Ostariophysi</taxon>
        <taxon>Cypriniformes</taxon>
        <taxon>Cyprinidae</taxon>
        <taxon>Labeoninae</taxon>
        <taxon>Labeonini</taxon>
        <taxon>Labeo</taxon>
    </lineage>
</organism>